<accession>X1SR14</accession>
<dbReference type="EMBL" id="BARW01016807">
    <property type="protein sequence ID" value="GAI95378.1"/>
    <property type="molecule type" value="Genomic_DNA"/>
</dbReference>
<evidence type="ECO:0000256" key="1">
    <source>
        <dbReference type="SAM" id="Phobius"/>
    </source>
</evidence>
<reference evidence="2" key="1">
    <citation type="journal article" date="2014" name="Front. Microbiol.">
        <title>High frequency of phylogenetically diverse reductive dehalogenase-homologous genes in deep subseafloor sedimentary metagenomes.</title>
        <authorList>
            <person name="Kawai M."/>
            <person name="Futagami T."/>
            <person name="Toyoda A."/>
            <person name="Takaki Y."/>
            <person name="Nishi S."/>
            <person name="Hori S."/>
            <person name="Arai W."/>
            <person name="Tsubouchi T."/>
            <person name="Morono Y."/>
            <person name="Uchiyama I."/>
            <person name="Ito T."/>
            <person name="Fujiyama A."/>
            <person name="Inagaki F."/>
            <person name="Takami H."/>
        </authorList>
    </citation>
    <scope>NUCLEOTIDE SEQUENCE</scope>
    <source>
        <strain evidence="2">Expedition CK06-06</strain>
    </source>
</reference>
<proteinExistence type="predicted"/>
<comment type="caution">
    <text evidence="2">The sequence shown here is derived from an EMBL/GenBank/DDBJ whole genome shotgun (WGS) entry which is preliminary data.</text>
</comment>
<feature type="non-terminal residue" evidence="2">
    <location>
        <position position="1"/>
    </location>
</feature>
<keyword evidence="1" id="KW-0812">Transmembrane</keyword>
<feature type="transmembrane region" description="Helical" evidence="1">
    <location>
        <begin position="249"/>
        <end position="273"/>
    </location>
</feature>
<keyword evidence="1" id="KW-0472">Membrane</keyword>
<dbReference type="AlphaFoldDB" id="X1SR14"/>
<sequence>DDRNDATAAATCASATAALFVNDVYGSIIVNKSFVGGAASSGTFTFNVYKNSTGGSSIATGKITINNGVGGFTIITDPDLIAGTTYYVEEISKPGARKPVIALENPTSEDAVSFENEVPEKGCIVVLKTTDDKVAPGTNFVFSISPGGQTITIKTDGTHSGSGKFCGLIIGQKYTIKETTTGYTTTVSLNGSNYKSGTSGVVKVPSGKDGKIWFHNDPGGNGGNGKKDGNGDGIEVLGIQELPFTGFNWIYYVIGMALIIAGGFTSISVTKLLRRKEQ</sequence>
<keyword evidence="1" id="KW-1133">Transmembrane helix</keyword>
<gene>
    <name evidence="2" type="ORF">S12H4_29174</name>
</gene>
<protein>
    <submittedName>
        <fullName evidence="2">Uncharacterized protein</fullName>
    </submittedName>
</protein>
<organism evidence="2">
    <name type="scientific">marine sediment metagenome</name>
    <dbReference type="NCBI Taxonomy" id="412755"/>
    <lineage>
        <taxon>unclassified sequences</taxon>
        <taxon>metagenomes</taxon>
        <taxon>ecological metagenomes</taxon>
    </lineage>
</organism>
<evidence type="ECO:0000313" key="2">
    <source>
        <dbReference type="EMBL" id="GAI95378.1"/>
    </source>
</evidence>
<name>X1SR14_9ZZZZ</name>